<keyword evidence="3" id="KW-1185">Reference proteome</keyword>
<comment type="caution">
    <text evidence="2">The sequence shown here is derived from an EMBL/GenBank/DDBJ whole genome shotgun (WGS) entry which is preliminary data.</text>
</comment>
<dbReference type="EMBL" id="CAJGYM010000009">
    <property type="protein sequence ID" value="CAD6188969.1"/>
    <property type="molecule type" value="Genomic_DNA"/>
</dbReference>
<proteinExistence type="predicted"/>
<name>A0A8S1GZK3_9PELO</name>
<evidence type="ECO:0000313" key="2">
    <source>
        <dbReference type="EMBL" id="CAD6188969.1"/>
    </source>
</evidence>
<dbReference type="Proteomes" id="UP000835052">
    <property type="component" value="Unassembled WGS sequence"/>
</dbReference>
<feature type="region of interest" description="Disordered" evidence="1">
    <location>
        <begin position="348"/>
        <end position="373"/>
    </location>
</feature>
<sequence>MEKAWRTTSPDLQGTVRYRFDTRSGQSKYKIEEEIVGLSSQYENVEQAVDTEGKRRREITPMKGIFFQYVFKAKLEKVSIWAIAKKPISLENHCIAVEPPGEASDNRCSRNSGRFCSAAKPESGCSMTGYSTTCREERPTESENVLSFWDFEETFARKCSWGAHRITRPSSTEKENRWVKAGPPDEVKFRPELPQFSGETLQLSSEKRRSDCVVRALQNLRRDVLKREAWFDKLPRFSNEDQEELESFGLQAARKELPDPVFDERNGRLVTTFPGWQHSQHYGLDDDKLITPSKRNGKRPLTAQSQSSAPTTPNGAMLNGNAATTPSTPLDDGCFAESFVHWVEAKSQHQDGEGLVKPSTSAASSLSNTDTTTLPNVTITTAIESLIRDSQILRRDASPLSTKGENRCVKVGPPDECSAG</sequence>
<feature type="region of interest" description="Disordered" evidence="1">
    <location>
        <begin position="394"/>
        <end position="420"/>
    </location>
</feature>
<accession>A0A8S1GZK3</accession>
<feature type="region of interest" description="Disordered" evidence="1">
    <location>
        <begin position="281"/>
        <end position="329"/>
    </location>
</feature>
<protein>
    <submittedName>
        <fullName evidence="2">Uncharacterized protein</fullName>
    </submittedName>
</protein>
<evidence type="ECO:0000313" key="3">
    <source>
        <dbReference type="Proteomes" id="UP000835052"/>
    </source>
</evidence>
<dbReference type="AlphaFoldDB" id="A0A8S1GZK3"/>
<feature type="compositionally biased region" description="Polar residues" evidence="1">
    <location>
        <begin position="358"/>
        <end position="373"/>
    </location>
</feature>
<gene>
    <name evidence="2" type="ORF">CAUJ_LOCUS4888</name>
</gene>
<feature type="compositionally biased region" description="Polar residues" evidence="1">
    <location>
        <begin position="302"/>
        <end position="314"/>
    </location>
</feature>
<reference evidence="2" key="1">
    <citation type="submission" date="2020-10" db="EMBL/GenBank/DDBJ databases">
        <authorList>
            <person name="Kikuchi T."/>
        </authorList>
    </citation>
    <scope>NUCLEOTIDE SEQUENCE</scope>
    <source>
        <strain evidence="2">NKZ352</strain>
    </source>
</reference>
<organism evidence="2 3">
    <name type="scientific">Caenorhabditis auriculariae</name>
    <dbReference type="NCBI Taxonomy" id="2777116"/>
    <lineage>
        <taxon>Eukaryota</taxon>
        <taxon>Metazoa</taxon>
        <taxon>Ecdysozoa</taxon>
        <taxon>Nematoda</taxon>
        <taxon>Chromadorea</taxon>
        <taxon>Rhabditida</taxon>
        <taxon>Rhabditina</taxon>
        <taxon>Rhabditomorpha</taxon>
        <taxon>Rhabditoidea</taxon>
        <taxon>Rhabditidae</taxon>
        <taxon>Peloderinae</taxon>
        <taxon>Caenorhabditis</taxon>
    </lineage>
</organism>
<evidence type="ECO:0000256" key="1">
    <source>
        <dbReference type="SAM" id="MobiDB-lite"/>
    </source>
</evidence>